<feature type="compositionally biased region" description="Polar residues" evidence="3">
    <location>
        <begin position="402"/>
        <end position="412"/>
    </location>
</feature>
<protein>
    <recommendedName>
        <fullName evidence="4">RING-type domain-containing protein</fullName>
    </recommendedName>
</protein>
<evidence type="ECO:0000256" key="1">
    <source>
        <dbReference type="PROSITE-ProRule" id="PRU00175"/>
    </source>
</evidence>
<dbReference type="GO" id="GO:0008270">
    <property type="term" value="F:zinc ion binding"/>
    <property type="evidence" value="ECO:0007669"/>
    <property type="project" value="UniProtKB-KW"/>
</dbReference>
<reference evidence="5 6" key="1">
    <citation type="journal article" date="2016" name="Mol. Biol. Evol.">
        <title>Comparative Genomics of Early-Diverging Mushroom-Forming Fungi Provides Insights into the Origins of Lignocellulose Decay Capabilities.</title>
        <authorList>
            <person name="Nagy L.G."/>
            <person name="Riley R."/>
            <person name="Tritt A."/>
            <person name="Adam C."/>
            <person name="Daum C."/>
            <person name="Floudas D."/>
            <person name="Sun H."/>
            <person name="Yadav J.S."/>
            <person name="Pangilinan J."/>
            <person name="Larsson K.H."/>
            <person name="Matsuura K."/>
            <person name="Barry K."/>
            <person name="Labutti K."/>
            <person name="Kuo R."/>
            <person name="Ohm R.A."/>
            <person name="Bhattacharya S.S."/>
            <person name="Shirouzu T."/>
            <person name="Yoshinaga Y."/>
            <person name="Martin F.M."/>
            <person name="Grigoriev I.V."/>
            <person name="Hibbett D.S."/>
        </authorList>
    </citation>
    <scope>NUCLEOTIDE SEQUENCE [LARGE SCALE GENOMIC DNA]</scope>
    <source>
        <strain evidence="5 6">HHB9708</strain>
    </source>
</reference>
<feature type="coiled-coil region" evidence="2">
    <location>
        <begin position="158"/>
        <end position="185"/>
    </location>
</feature>
<keyword evidence="6" id="KW-1185">Reference proteome</keyword>
<dbReference type="InterPro" id="IPR001841">
    <property type="entry name" value="Znf_RING"/>
</dbReference>
<feature type="compositionally biased region" description="Basic and acidic residues" evidence="3">
    <location>
        <begin position="443"/>
        <end position="459"/>
    </location>
</feature>
<evidence type="ECO:0000256" key="2">
    <source>
        <dbReference type="SAM" id="Coils"/>
    </source>
</evidence>
<feature type="domain" description="RING-type" evidence="4">
    <location>
        <begin position="12"/>
        <end position="51"/>
    </location>
</feature>
<feature type="compositionally biased region" description="Low complexity" evidence="3">
    <location>
        <begin position="389"/>
        <end position="401"/>
    </location>
</feature>
<feature type="region of interest" description="Disordered" evidence="3">
    <location>
        <begin position="284"/>
        <end position="614"/>
    </location>
</feature>
<evidence type="ECO:0000313" key="6">
    <source>
        <dbReference type="Proteomes" id="UP000076722"/>
    </source>
</evidence>
<dbReference type="STRING" id="1314777.A0A164PY00"/>
<keyword evidence="1" id="KW-0862">Zinc</keyword>
<dbReference type="SMART" id="SM00184">
    <property type="entry name" value="RING"/>
    <property type="match status" value="1"/>
</dbReference>
<dbReference type="Proteomes" id="UP000076722">
    <property type="component" value="Unassembled WGS sequence"/>
</dbReference>
<proteinExistence type="predicted"/>
<keyword evidence="2" id="KW-0175">Coiled coil</keyword>
<evidence type="ECO:0000256" key="3">
    <source>
        <dbReference type="SAM" id="MobiDB-lite"/>
    </source>
</evidence>
<evidence type="ECO:0000259" key="4">
    <source>
        <dbReference type="PROSITE" id="PS50089"/>
    </source>
</evidence>
<dbReference type="SUPFAM" id="SSF57850">
    <property type="entry name" value="RING/U-box"/>
    <property type="match status" value="1"/>
</dbReference>
<dbReference type="AlphaFoldDB" id="A0A164PY00"/>
<feature type="compositionally biased region" description="Polar residues" evidence="3">
    <location>
        <begin position="478"/>
        <end position="492"/>
    </location>
</feature>
<feature type="region of interest" description="Disordered" evidence="3">
    <location>
        <begin position="236"/>
        <end position="271"/>
    </location>
</feature>
<keyword evidence="1" id="KW-0479">Metal-binding</keyword>
<dbReference type="Gene3D" id="3.30.40.10">
    <property type="entry name" value="Zinc/RING finger domain, C3HC4 (zinc finger)"/>
    <property type="match status" value="1"/>
</dbReference>
<sequence length="614" mass="67767">MPIVLDASASQCDVCLEKYEENAVTPVVLTCGHCLCRNCSQSIGSSCHLCRAWFNRERIIKLHIDYGGDKPEENPEELDPEMTEMETKLADLTGTHSLAHVRSETEHVRGWLSKQEVSKHNLLRSYCDLVMKLCILAESKLQYRERARTAEATLRSHMQENEVKIRALNAKVLDLEKDNELLRNNLDLDSNRANPLPLPPEPVNFLYKTPFSDEPETPSTQVPPSTTFKGKYKAIEMPGMPVPSNNTPQRSKSRTFGIGGGSSVKQRSDPDLHILDSAHNLRYETPVNSDSDRDRYVTRTTSSRGLFSRRSKPRSNSHSTPAVTPDTRHQQLYPDGHGYMSDAPASAPASSSTVARVRSRERALVPMVSSNNTPSTKERPLAPVPPAASSSRSHSHQSSRQLRPQTSGYFSSREQERSLPPAPPQHHRTRTNSGSGSHGGPLSDKEGAREHRDHRDHLVHAPHSHSRGTPHTGPIPFPSSSTYPQISPNENALQAPGGYHSRSNSRSRPPLSPSAYTVIPGTGHSSASQAAAAAATHSAPAHQYSFPSTEHSHSSHTPASQYRSRDRSSASPEPSRAVQHQYPQHQAIEGSMGRRLRRTSGNRTIGLWNAQDSD</sequence>
<dbReference type="EMBL" id="KV419430">
    <property type="protein sequence ID" value="KZS89140.1"/>
    <property type="molecule type" value="Genomic_DNA"/>
</dbReference>
<feature type="compositionally biased region" description="Low complexity" evidence="3">
    <location>
        <begin position="341"/>
        <end position="356"/>
    </location>
</feature>
<accession>A0A164PY00</accession>
<feature type="compositionally biased region" description="Low complexity" evidence="3">
    <location>
        <begin position="524"/>
        <end position="542"/>
    </location>
</feature>
<dbReference type="PROSITE" id="PS50089">
    <property type="entry name" value="ZF_RING_2"/>
    <property type="match status" value="1"/>
</dbReference>
<dbReference type="InterPro" id="IPR013083">
    <property type="entry name" value="Znf_RING/FYVE/PHD"/>
</dbReference>
<keyword evidence="1" id="KW-0863">Zinc-finger</keyword>
<name>A0A164PY00_9AGAM</name>
<organism evidence="5 6">
    <name type="scientific">Sistotremastrum niveocremeum HHB9708</name>
    <dbReference type="NCBI Taxonomy" id="1314777"/>
    <lineage>
        <taxon>Eukaryota</taxon>
        <taxon>Fungi</taxon>
        <taxon>Dikarya</taxon>
        <taxon>Basidiomycota</taxon>
        <taxon>Agaricomycotina</taxon>
        <taxon>Agaricomycetes</taxon>
        <taxon>Sistotremastrales</taxon>
        <taxon>Sistotremastraceae</taxon>
        <taxon>Sertulicium</taxon>
        <taxon>Sertulicium niveocremeum</taxon>
    </lineage>
</organism>
<gene>
    <name evidence="5" type="ORF">SISNIDRAFT_459121</name>
</gene>
<evidence type="ECO:0000313" key="5">
    <source>
        <dbReference type="EMBL" id="KZS89140.1"/>
    </source>
</evidence>